<evidence type="ECO:0000313" key="4">
    <source>
        <dbReference type="EMBL" id="SEM87618.1"/>
    </source>
</evidence>
<reference evidence="4 5" key="1">
    <citation type="submission" date="2016-10" db="EMBL/GenBank/DDBJ databases">
        <authorList>
            <person name="de Groot N.N."/>
        </authorList>
    </citation>
    <scope>NUCLEOTIDE SEQUENCE [LARGE SCALE GENOMIC DNA]</scope>
    <source>
        <strain evidence="4 5">Nl18</strain>
    </source>
</reference>
<dbReference type="InterPro" id="IPR006660">
    <property type="entry name" value="Arsenate_reductase-like"/>
</dbReference>
<comment type="similarity">
    <text evidence="1 3">Belongs to the ArsC family.</text>
</comment>
<dbReference type="Gene3D" id="3.40.30.10">
    <property type="entry name" value="Glutaredoxin"/>
    <property type="match status" value="1"/>
</dbReference>
<dbReference type="EMBL" id="FOCT01000001">
    <property type="protein sequence ID" value="SEM87618.1"/>
    <property type="molecule type" value="Genomic_DNA"/>
</dbReference>
<dbReference type="GO" id="GO:0008794">
    <property type="term" value="F:arsenate reductase (glutaredoxin) activity"/>
    <property type="evidence" value="ECO:0007669"/>
    <property type="project" value="InterPro"/>
</dbReference>
<dbReference type="PANTHER" id="PTHR30041">
    <property type="entry name" value="ARSENATE REDUCTASE"/>
    <property type="match status" value="1"/>
</dbReference>
<dbReference type="InterPro" id="IPR006659">
    <property type="entry name" value="Arsenate_reductase"/>
</dbReference>
<proteinExistence type="inferred from homology"/>
<evidence type="ECO:0000256" key="2">
    <source>
        <dbReference type="ARBA" id="ARBA00023002"/>
    </source>
</evidence>
<dbReference type="SUPFAM" id="SSF52833">
    <property type="entry name" value="Thioredoxin-like"/>
    <property type="match status" value="1"/>
</dbReference>
<keyword evidence="2" id="KW-0560">Oxidoreductase</keyword>
<evidence type="ECO:0000313" key="5">
    <source>
        <dbReference type="Proteomes" id="UP000183898"/>
    </source>
</evidence>
<evidence type="ECO:0000256" key="1">
    <source>
        <dbReference type="ARBA" id="ARBA00007198"/>
    </source>
</evidence>
<gene>
    <name evidence="4" type="ORF">SAMN05216404_101386</name>
</gene>
<dbReference type="PANTHER" id="PTHR30041:SF4">
    <property type="entry name" value="ARSENATE REDUCTASE"/>
    <property type="match status" value="1"/>
</dbReference>
<name>A0A1H8C031_9PROT</name>
<evidence type="ECO:0000256" key="3">
    <source>
        <dbReference type="PROSITE-ProRule" id="PRU01282"/>
    </source>
</evidence>
<dbReference type="PROSITE" id="PS51354">
    <property type="entry name" value="GLUTAREDOXIN_2"/>
    <property type="match status" value="1"/>
</dbReference>
<dbReference type="RefSeq" id="WP_074743971.1">
    <property type="nucleotide sequence ID" value="NZ_FOCT01000001.1"/>
</dbReference>
<accession>A0A1H8C031</accession>
<sequence length="121" mass="13930">MTDKITIYQKPTCSKCRATLALLKESGEEFDAVNYYDARLTVERLRELIDKLGIPIMDVLRREESLAHDLKLVERHRAGQLSDEELMKIMVENPDLIQRPIVVRGNQAVLCRPPENVTKLL</sequence>
<dbReference type="Proteomes" id="UP000183898">
    <property type="component" value="Unassembled WGS sequence"/>
</dbReference>
<dbReference type="InterPro" id="IPR036249">
    <property type="entry name" value="Thioredoxin-like_sf"/>
</dbReference>
<dbReference type="CDD" id="cd03034">
    <property type="entry name" value="ArsC_ArsC"/>
    <property type="match status" value="1"/>
</dbReference>
<dbReference type="PROSITE" id="PS51353">
    <property type="entry name" value="ARSC"/>
    <property type="match status" value="1"/>
</dbReference>
<dbReference type="AlphaFoldDB" id="A0A1H8C031"/>
<dbReference type="Pfam" id="PF03960">
    <property type="entry name" value="ArsC"/>
    <property type="match status" value="1"/>
</dbReference>
<organism evidence="4 5">
    <name type="scientific">Nitrosospira multiformis</name>
    <dbReference type="NCBI Taxonomy" id="1231"/>
    <lineage>
        <taxon>Bacteria</taxon>
        <taxon>Pseudomonadati</taxon>
        <taxon>Pseudomonadota</taxon>
        <taxon>Betaproteobacteria</taxon>
        <taxon>Nitrosomonadales</taxon>
        <taxon>Nitrosomonadaceae</taxon>
        <taxon>Nitrosospira</taxon>
    </lineage>
</organism>
<protein>
    <submittedName>
        <fullName evidence="4">Arsenate reductase</fullName>
    </submittedName>
</protein>